<dbReference type="InterPro" id="IPR045055">
    <property type="entry name" value="DNA2/NAM7-like"/>
</dbReference>
<dbReference type="CDD" id="cd18077">
    <property type="entry name" value="DEXXQc_HELZ"/>
    <property type="match status" value="1"/>
</dbReference>
<dbReference type="InterPro" id="IPR027417">
    <property type="entry name" value="P-loop_NTPase"/>
</dbReference>
<dbReference type="InterPro" id="IPR049569">
    <property type="entry name" value="HELZ_DEAD-box_1"/>
</dbReference>
<reference evidence="5" key="1">
    <citation type="submission" date="2025-08" db="UniProtKB">
        <authorList>
            <consortium name="RefSeq"/>
        </authorList>
    </citation>
    <scope>IDENTIFICATION</scope>
    <source>
        <tissue evidence="5">Whole body</tissue>
    </source>
</reference>
<organism evidence="4 5">
    <name type="scientific">Sipha flava</name>
    <name type="common">yellow sugarcane aphid</name>
    <dbReference type="NCBI Taxonomy" id="143950"/>
    <lineage>
        <taxon>Eukaryota</taxon>
        <taxon>Metazoa</taxon>
        <taxon>Ecdysozoa</taxon>
        <taxon>Arthropoda</taxon>
        <taxon>Hexapoda</taxon>
        <taxon>Insecta</taxon>
        <taxon>Pterygota</taxon>
        <taxon>Neoptera</taxon>
        <taxon>Paraneoptera</taxon>
        <taxon>Hemiptera</taxon>
        <taxon>Sternorrhyncha</taxon>
        <taxon>Aphidomorpha</taxon>
        <taxon>Aphidoidea</taxon>
        <taxon>Aphididae</taxon>
        <taxon>Sipha</taxon>
    </lineage>
</organism>
<evidence type="ECO:0000256" key="1">
    <source>
        <dbReference type="PROSITE-ProRule" id="PRU00723"/>
    </source>
</evidence>
<accession>A0A8B8F2S0</accession>
<dbReference type="SUPFAM" id="SSF52540">
    <property type="entry name" value="P-loop containing nucleoside triphosphate hydrolases"/>
    <property type="match status" value="1"/>
</dbReference>
<dbReference type="RefSeq" id="XP_025404978.1">
    <property type="nucleotide sequence ID" value="XM_025549193.1"/>
</dbReference>
<keyword evidence="1" id="KW-0863">Zinc-finger</keyword>
<dbReference type="Proteomes" id="UP000694846">
    <property type="component" value="Unplaced"/>
</dbReference>
<dbReference type="Pfam" id="PF13086">
    <property type="entry name" value="AAA_11"/>
    <property type="match status" value="2"/>
</dbReference>
<dbReference type="GO" id="GO:0005829">
    <property type="term" value="C:cytosol"/>
    <property type="evidence" value="ECO:0007669"/>
    <property type="project" value="TreeGrafter"/>
</dbReference>
<evidence type="ECO:0000259" key="3">
    <source>
        <dbReference type="PROSITE" id="PS50157"/>
    </source>
</evidence>
<dbReference type="Pfam" id="PF07145">
    <property type="entry name" value="PAM2"/>
    <property type="match status" value="1"/>
</dbReference>
<keyword evidence="5" id="KW-0347">Helicase</keyword>
<proteinExistence type="predicted"/>
<dbReference type="SUPFAM" id="SSF48452">
    <property type="entry name" value="TPR-like"/>
    <property type="match status" value="1"/>
</dbReference>
<dbReference type="GO" id="GO:0004386">
    <property type="term" value="F:helicase activity"/>
    <property type="evidence" value="ECO:0007669"/>
    <property type="project" value="UniProtKB-KW"/>
</dbReference>
<dbReference type="InterPro" id="IPR009818">
    <property type="entry name" value="PAM2_motif"/>
</dbReference>
<dbReference type="InterPro" id="IPR011990">
    <property type="entry name" value="TPR-like_helical_dom_sf"/>
</dbReference>
<dbReference type="PANTHER" id="PTHR10887:SF365">
    <property type="entry name" value="HELICASE WITH ZINC FINGER DOMAIN-RELATED"/>
    <property type="match status" value="1"/>
</dbReference>
<dbReference type="FunFam" id="3.40.50.300:FF:000453">
    <property type="entry name" value="Probable helicase with zinc finger domain"/>
    <property type="match status" value="1"/>
</dbReference>
<feature type="domain" description="C2H2-type" evidence="3">
    <location>
        <begin position="276"/>
        <end position="300"/>
    </location>
</feature>
<keyword evidence="4" id="KW-1185">Reference proteome</keyword>
<dbReference type="FunFam" id="3.40.50.300:FF:000419">
    <property type="entry name" value="Probable helicase with zinc finger domain"/>
    <property type="match status" value="1"/>
</dbReference>
<dbReference type="PROSITE" id="PS50103">
    <property type="entry name" value="ZF_C3H1"/>
    <property type="match status" value="1"/>
</dbReference>
<dbReference type="GeneID" id="112679401"/>
<keyword evidence="5" id="KW-0067">ATP-binding</keyword>
<dbReference type="CTD" id="9931"/>
<gene>
    <name evidence="5" type="primary">LOC112679401</name>
</gene>
<sequence length="1701" mass="194044">MDTNFAEVEHRAIEYLNHKQWSNAFFCFDQLLENAVAKSLPSERFVGYLLGRSQCSLELKKYDDVIHDCRHIISMLTDDENAYSSRVRRNLVNALFALKRYGEAEQAALEWVVRSENSSEAKKMLDTVRLVWSMSKEDIPTPVQTLEDQLNQINEDLLFGDRLDSWIATGVREQSRRNRKHPVELVDDDKLGGQLFEPSSNENNGIHNFERNIQFFERFNGIGQENGMAYSNIAKHNGESYDLRTNYHSKVTEVFQESRKDKQAELKFPKKNEMRYSCTYCGISFHLENQLRAHCATENHQTVIMSDEGRDWKWRPPPRGFSSECYTLCEAYSEGEGTENSCKYGAQCVEAHGLEELTEWKERFEYRRMKLQRASENKLYGKSYTEQLLERWVQSTNPEKIMRESLDCVVETHDCDLVTTVESKTSNREWTFVLETTSSLQAVALLQDTYRNHFSLKHILVDNGLQQVAFDMEPPNDQEWVSQAQHPVSQSLSSKLRHQIKVYFTTNIYGTFRQAVVFDFGLGPVLVKHLCVDVIPVTDCGKVKEIHRELILSSMERWNIANSNIVEFQSSIGPVQVQDDREREQKLLLSYQAPCPSTFSLTHTTISDKKLTKNNYRARIHELLYVEELARYEQVARYNLTAKLQLASCYLLSPSGVAASTAKYSHNNELFALLQLGTDVSEDTSAGRLILNNCTTVYLSPSKDSKASDEKRTVHEAQIEDKGKNVIYLRLSANTVTGLGLKADTNVKFDVQFQLNRIPYCEWHYAIDHIADFKIIFPDTFLEPIIPWSPKQQWAEIIDKKLNVKQKEAVVAITTPTNISLPPILIIGPFGTGKTYTLAQAIKQTLLQDNTKILVCTHSNSAADLYIKDYLHPYVEDGHTEAKPLRIYYHKRWVSTVHSTVQKYCILDQNGSFRLPTLEEILNYRVIVVTLSISMFLSSVGLKKGHFTHILLDEAAQAMECEAIMPLALANTDTRIVLAGDHMQLSPEIFSKFAKERNLHVSLLERLYDHYPGQFACKILLCENYRAHEAIIHFTSELFYEQKLVSKGNQPQHDSLYPLTFFTTRGEDIQDSNSTAFYNNAEVYEVVERVSELRKNWPLAWGAFDEHSIGIMTPYSDQVFRIRSELRKRRMGGISVERVLNVQGKQFRAIFLSTVRTRRTCVANNVGGGEKSNSGINKLGMDDMDYGFLSNSKLLNTAITRAQSLVAVVGDPVALCSIGRCRKVWERFIQICDENHSLNGITWIHLRNLLDNLELKKTYVLNPLAPEFVPRRYQQESYIKIPQSLATFNAAIPPPPLRFSQPPPLFSSPIFPFPLYIPSISQPPPPTFISLRQPIINPSQIWPLGPLTTSSTPNIFPRPLLQPPIQKSNEEEIRPPPGLVPPRNPNLVHLVQNGHADLQYVQNTSGVTPVNLPSPNMIVPNTNLMGLQDQFNKINMSSIQPYTMQHPSLVQPFNIRTMVDVNNKHAETISAQQTQRNNDRSMLEGMLPHNISIEEMMSSQTKQVEWLKFLTDNGGALMGQKFIELLRSQTQYKKSSIQQPPPNIPLQMNVPPPEIGNRVPDDLLNILIQQQQTQKQQINHNGFGNSSQCVSQGVPHLDSGGTSEDMYKSLGNQYSLVQQQQNIDQIDRTPLYKRQAQPQPNGNIMLPMNGDRQALSPQYQGMSTYADACRQSPMAEERKNPVDGQFGNDPQCNNAFYNFFN</sequence>
<dbReference type="OrthoDB" id="5988104at2759"/>
<keyword evidence="1" id="KW-0862">Zinc</keyword>
<dbReference type="InterPro" id="IPR041677">
    <property type="entry name" value="DNA2/NAM7_AAA_11"/>
</dbReference>
<feature type="zinc finger region" description="C3H1-type" evidence="1">
    <location>
        <begin position="328"/>
        <end position="355"/>
    </location>
</feature>
<protein>
    <submittedName>
        <fullName evidence="5">Probable helicase with zinc finger domain isoform X1</fullName>
    </submittedName>
</protein>
<keyword evidence="5" id="KW-0547">Nucleotide-binding</keyword>
<dbReference type="CDD" id="cd18808">
    <property type="entry name" value="SF1_C_Upf1"/>
    <property type="match status" value="1"/>
</dbReference>
<dbReference type="Pfam" id="PF13087">
    <property type="entry name" value="AAA_12"/>
    <property type="match status" value="1"/>
</dbReference>
<dbReference type="GO" id="GO:0043186">
    <property type="term" value="C:P granule"/>
    <property type="evidence" value="ECO:0007669"/>
    <property type="project" value="TreeGrafter"/>
</dbReference>
<name>A0A8B8F2S0_9HEMI</name>
<dbReference type="InterPro" id="IPR047187">
    <property type="entry name" value="SF1_C_Upf1"/>
</dbReference>
<dbReference type="PROSITE" id="PS50157">
    <property type="entry name" value="ZINC_FINGER_C2H2_2"/>
    <property type="match status" value="1"/>
</dbReference>
<dbReference type="GO" id="GO:0035194">
    <property type="term" value="P:regulatory ncRNA-mediated post-transcriptional gene silencing"/>
    <property type="evidence" value="ECO:0007669"/>
    <property type="project" value="TreeGrafter"/>
</dbReference>
<dbReference type="Gene3D" id="3.40.50.300">
    <property type="entry name" value="P-loop containing nucleotide triphosphate hydrolases"/>
    <property type="match status" value="2"/>
</dbReference>
<dbReference type="InterPro" id="IPR041679">
    <property type="entry name" value="DNA2/NAM7-like_C"/>
</dbReference>
<evidence type="ECO:0000313" key="4">
    <source>
        <dbReference type="Proteomes" id="UP000694846"/>
    </source>
</evidence>
<dbReference type="PROSITE" id="PS00028">
    <property type="entry name" value="ZINC_FINGER_C2H2_1"/>
    <property type="match status" value="1"/>
</dbReference>
<dbReference type="InterPro" id="IPR000571">
    <property type="entry name" value="Znf_CCCH"/>
</dbReference>
<dbReference type="PANTHER" id="PTHR10887">
    <property type="entry name" value="DNA2/NAM7 HELICASE FAMILY"/>
    <property type="match status" value="1"/>
</dbReference>
<feature type="domain" description="C3H1-type" evidence="2">
    <location>
        <begin position="328"/>
        <end position="355"/>
    </location>
</feature>
<dbReference type="Gene3D" id="1.25.40.10">
    <property type="entry name" value="Tetratricopeptide repeat domain"/>
    <property type="match status" value="1"/>
</dbReference>
<dbReference type="GO" id="GO:0008270">
    <property type="term" value="F:zinc ion binding"/>
    <property type="evidence" value="ECO:0007669"/>
    <property type="project" value="UniProtKB-KW"/>
</dbReference>
<dbReference type="InterPro" id="IPR013087">
    <property type="entry name" value="Znf_C2H2_type"/>
</dbReference>
<evidence type="ECO:0000313" key="5">
    <source>
        <dbReference type="RefSeq" id="XP_025404978.1"/>
    </source>
</evidence>
<evidence type="ECO:0000259" key="2">
    <source>
        <dbReference type="PROSITE" id="PS50103"/>
    </source>
</evidence>
<keyword evidence="5" id="KW-0378">Hydrolase</keyword>
<keyword evidence="1" id="KW-0479">Metal-binding</keyword>